<accession>A0AAV0CFZ4</accession>
<proteinExistence type="predicted"/>
<dbReference type="EMBL" id="CAMAPF010000030">
    <property type="protein sequence ID" value="CAH9076166.1"/>
    <property type="molecule type" value="Genomic_DNA"/>
</dbReference>
<organism evidence="2 3">
    <name type="scientific">Cuscuta epithymum</name>
    <dbReference type="NCBI Taxonomy" id="186058"/>
    <lineage>
        <taxon>Eukaryota</taxon>
        <taxon>Viridiplantae</taxon>
        <taxon>Streptophyta</taxon>
        <taxon>Embryophyta</taxon>
        <taxon>Tracheophyta</taxon>
        <taxon>Spermatophyta</taxon>
        <taxon>Magnoliopsida</taxon>
        <taxon>eudicotyledons</taxon>
        <taxon>Gunneridae</taxon>
        <taxon>Pentapetalae</taxon>
        <taxon>asterids</taxon>
        <taxon>lamiids</taxon>
        <taxon>Solanales</taxon>
        <taxon>Convolvulaceae</taxon>
        <taxon>Cuscuteae</taxon>
        <taxon>Cuscuta</taxon>
        <taxon>Cuscuta subgen. Cuscuta</taxon>
    </lineage>
</organism>
<evidence type="ECO:0000313" key="3">
    <source>
        <dbReference type="Proteomes" id="UP001152523"/>
    </source>
</evidence>
<feature type="region of interest" description="Disordered" evidence="1">
    <location>
        <begin position="1"/>
        <end position="55"/>
    </location>
</feature>
<dbReference type="Proteomes" id="UP001152523">
    <property type="component" value="Unassembled WGS sequence"/>
</dbReference>
<protein>
    <submittedName>
        <fullName evidence="2">Uncharacterized protein</fullName>
    </submittedName>
</protein>
<gene>
    <name evidence="2" type="ORF">CEPIT_LOCUS5790</name>
</gene>
<reference evidence="2" key="1">
    <citation type="submission" date="2022-07" db="EMBL/GenBank/DDBJ databases">
        <authorList>
            <person name="Macas J."/>
            <person name="Novak P."/>
            <person name="Neumann P."/>
        </authorList>
    </citation>
    <scope>NUCLEOTIDE SEQUENCE</scope>
</reference>
<sequence length="119" mass="13210">MDGDLHGLQFNCGRWRRSSSGKQPTSSRINERLPMNQRAKEQQPRSGEVSKASISGVRRCAAVDAGGRRRNPANSMATATLVSDTTVEDRFCRRILAQAIRSSVSNRLLCTPKLREQLP</sequence>
<dbReference type="AlphaFoldDB" id="A0AAV0CFZ4"/>
<comment type="caution">
    <text evidence="2">The sequence shown here is derived from an EMBL/GenBank/DDBJ whole genome shotgun (WGS) entry which is preliminary data.</text>
</comment>
<evidence type="ECO:0000256" key="1">
    <source>
        <dbReference type="SAM" id="MobiDB-lite"/>
    </source>
</evidence>
<keyword evidence="3" id="KW-1185">Reference proteome</keyword>
<name>A0AAV0CFZ4_9ASTE</name>
<evidence type="ECO:0000313" key="2">
    <source>
        <dbReference type="EMBL" id="CAH9076166.1"/>
    </source>
</evidence>